<dbReference type="PANTHER" id="PTHR36448">
    <property type="entry name" value="BLR7373 PROTEIN"/>
    <property type="match status" value="1"/>
</dbReference>
<comment type="caution">
    <text evidence="1">The sequence shown here is derived from an EMBL/GenBank/DDBJ whole genome shotgun (WGS) entry which is preliminary data.</text>
</comment>
<evidence type="ECO:0000313" key="2">
    <source>
        <dbReference type="Proteomes" id="UP000391919"/>
    </source>
</evidence>
<evidence type="ECO:0008006" key="3">
    <source>
        <dbReference type="Google" id="ProtNLM"/>
    </source>
</evidence>
<dbReference type="EMBL" id="BKZQ01000076">
    <property type="protein sequence ID" value="GER71834.1"/>
    <property type="molecule type" value="Genomic_DNA"/>
</dbReference>
<dbReference type="PANTHER" id="PTHR36448:SF2">
    <property type="entry name" value="CUPIN TYPE-1 DOMAIN-CONTAINING PROTEIN"/>
    <property type="match status" value="1"/>
</dbReference>
<keyword evidence="2" id="KW-1185">Reference proteome</keyword>
<dbReference type="Gene3D" id="2.60.120.10">
    <property type="entry name" value="Jelly Rolls"/>
    <property type="match status" value="1"/>
</dbReference>
<reference evidence="1 2" key="1">
    <citation type="submission" date="2019-09" db="EMBL/GenBank/DDBJ databases">
        <title>Draft genome sequence of Bacillus sp. JC-7.</title>
        <authorList>
            <person name="Tanaka N."/>
            <person name="Shiwa Y."/>
            <person name="Fujita N."/>
            <person name="Tanasupawat S."/>
        </authorList>
    </citation>
    <scope>NUCLEOTIDE SEQUENCE [LARGE SCALE GENOMIC DNA]</scope>
    <source>
        <strain evidence="1 2">JC-7</strain>
    </source>
</reference>
<gene>
    <name evidence="1" type="ORF">BpJC7_31370</name>
</gene>
<dbReference type="CDD" id="cd02219">
    <property type="entry name" value="cupin_YjlB-like"/>
    <property type="match status" value="1"/>
</dbReference>
<dbReference type="InterPro" id="IPR014500">
    <property type="entry name" value="UCP019307_cupin"/>
</dbReference>
<organism evidence="1 2">
    <name type="scientific">Weizmannia acidilactici</name>
    <dbReference type="NCBI Taxonomy" id="2607726"/>
    <lineage>
        <taxon>Bacteria</taxon>
        <taxon>Bacillati</taxon>
        <taxon>Bacillota</taxon>
        <taxon>Bacilli</taxon>
        <taxon>Bacillales</taxon>
        <taxon>Bacillaceae</taxon>
        <taxon>Heyndrickxia</taxon>
    </lineage>
</organism>
<proteinExistence type="predicted"/>
<dbReference type="InterPro" id="IPR047121">
    <property type="entry name" value="YjiB-like"/>
</dbReference>
<dbReference type="AlphaFoldDB" id="A0A5J4JRU9"/>
<protein>
    <recommendedName>
        <fullName evidence="3">Cupin type-1 domain-containing protein</fullName>
    </recommendedName>
</protein>
<dbReference type="InterPro" id="IPR014710">
    <property type="entry name" value="RmlC-like_jellyroll"/>
</dbReference>
<dbReference type="SUPFAM" id="SSF51182">
    <property type="entry name" value="RmlC-like cupins"/>
    <property type="match status" value="1"/>
</dbReference>
<dbReference type="Proteomes" id="UP000391919">
    <property type="component" value="Unassembled WGS sequence"/>
</dbReference>
<dbReference type="RefSeq" id="WP_151706229.1">
    <property type="nucleotide sequence ID" value="NZ_BKZQ01000076.1"/>
</dbReference>
<name>A0A5J4JRU9_9BACI</name>
<dbReference type="InterPro" id="IPR011051">
    <property type="entry name" value="RmlC_Cupin_sf"/>
</dbReference>
<evidence type="ECO:0000313" key="1">
    <source>
        <dbReference type="EMBL" id="GER71834.1"/>
    </source>
</evidence>
<sequence>MKRLFPFAAASNGKDAAGASGNSDISTAYLEDGGTIPNNPDLPVLIYHGVFKGRTEQIEETFQKNNWGNNWEWTIFPYHHFHSTSHEVLGVRHGQAKVMLGGPNGKIFTISEGDCIVLPAGTGHKRIEARDGFSVVGGYPGSQDYDTQTKADETLRENIQKVGIPATDPVFGSDGPLFTYWKK</sequence>
<dbReference type="PIRSF" id="PIRSF019307">
    <property type="entry name" value="UCP019307"/>
    <property type="match status" value="1"/>
</dbReference>
<accession>A0A5J4JRU9</accession>